<organism evidence="1 2">
    <name type="scientific">Thermoanaerobacterium thermosaccharolyticum</name>
    <name type="common">Clostridium thermosaccharolyticum</name>
    <dbReference type="NCBI Taxonomy" id="1517"/>
    <lineage>
        <taxon>Bacteria</taxon>
        <taxon>Bacillati</taxon>
        <taxon>Bacillota</taxon>
        <taxon>Clostridia</taxon>
        <taxon>Thermoanaerobacterales</taxon>
        <taxon>Thermoanaerobacteraceae</taxon>
        <taxon>Thermoanaerobacterium</taxon>
    </lineage>
</organism>
<dbReference type="InterPro" id="IPR006482">
    <property type="entry name" value="Cas7_Csh2/Csh2"/>
</dbReference>
<gene>
    <name evidence="1" type="primary">cas7b</name>
    <name evidence="1" type="ORF">CE561_03870</name>
</gene>
<dbReference type="EMBL" id="NKHD01000009">
    <property type="protein sequence ID" value="OXT08892.1"/>
    <property type="molecule type" value="Genomic_DNA"/>
</dbReference>
<dbReference type="NCBIfam" id="TIGR02590">
    <property type="entry name" value="cas_Csh2"/>
    <property type="match status" value="1"/>
</dbReference>
<name>A0A231VKS8_THETR</name>
<dbReference type="Proteomes" id="UP000215301">
    <property type="component" value="Unassembled WGS sequence"/>
</dbReference>
<evidence type="ECO:0000313" key="2">
    <source>
        <dbReference type="Proteomes" id="UP000215301"/>
    </source>
</evidence>
<proteinExistence type="predicted"/>
<accession>A0A231VKS8</accession>
<comment type="caution">
    <text evidence="1">The sequence shown here is derived from an EMBL/GenBank/DDBJ whole genome shotgun (WGS) entry which is preliminary data.</text>
</comment>
<dbReference type="NCBIfam" id="TIGR01595">
    <property type="entry name" value="cas_CT1132"/>
    <property type="match status" value="1"/>
</dbReference>
<sequence>MNNSEILFIYDAKLCNPNGDPDDENRPRMDYERERNLVSDLRLKRYIRDYLEENGYEIFVTKPDGKTVNATDRLKLLIEKSNKKIDLNKFKEDDVNWLLSQLIDVRLFGATMPIKSDTAKGSSLVFTGPVQFNWGYSLNKVRLVDSNGITSHFSSERENSQGAMGKDYRVYYSLIAFHGIISASRAKHTMMSDGDIKLLEEAIIKAIPLQATRSKIGQYPRLFVRVEYKDNGFMIGDLRDCVEPDKVDELREIDDFKLDITRLSTVLGENANRINKVYFWQDEKLVTKSNGNEGRFDKVVNLSDDMIQEIKY</sequence>
<evidence type="ECO:0000313" key="1">
    <source>
        <dbReference type="EMBL" id="OXT08892.1"/>
    </source>
</evidence>
<dbReference type="GO" id="GO:0043571">
    <property type="term" value="P:maintenance of CRISPR repeat elements"/>
    <property type="evidence" value="ECO:0007669"/>
    <property type="project" value="InterPro"/>
</dbReference>
<dbReference type="InterPro" id="IPR013419">
    <property type="entry name" value="CRISPR-assoc_prot_Cas7/Csh2"/>
</dbReference>
<protein>
    <submittedName>
        <fullName evidence="1">Type I-B CRISPR-associated protein Cas7/Csh2</fullName>
    </submittedName>
</protein>
<reference evidence="1 2" key="1">
    <citation type="submission" date="2017-06" db="EMBL/GenBank/DDBJ databases">
        <title>Isolation and characterization of a thermophilic and butanogenic Thermoanaerobacterium thermosaccharolyticum M5 capable of efficient degradation of hemicellulose.</title>
        <authorList>
            <person name="Xin F."/>
            <person name="Jiang Y."/>
        </authorList>
    </citation>
    <scope>NUCLEOTIDE SEQUENCE [LARGE SCALE GENOMIC DNA]</scope>
    <source>
        <strain evidence="1 2">M5</strain>
    </source>
</reference>
<dbReference type="AlphaFoldDB" id="A0A231VKS8"/>
<dbReference type="Pfam" id="PF05107">
    <property type="entry name" value="Cas_Cas7"/>
    <property type="match status" value="1"/>
</dbReference>
<dbReference type="RefSeq" id="WP_094044188.1">
    <property type="nucleotide sequence ID" value="NZ_CP117247.1"/>
</dbReference>